<dbReference type="AlphaFoldDB" id="A0AAD4FCW2"/>
<keyword evidence="2" id="KW-1185">Reference proteome</keyword>
<proteinExistence type="predicted"/>
<dbReference type="Proteomes" id="UP001199106">
    <property type="component" value="Unassembled WGS sequence"/>
</dbReference>
<name>A0AAD4FCW2_9PLEO</name>
<reference evidence="1" key="1">
    <citation type="submission" date="2021-07" db="EMBL/GenBank/DDBJ databases">
        <title>Genome Resource of American Ginseng Black Spot Pathogen Alternaria panax.</title>
        <authorList>
            <person name="Qiu C."/>
            <person name="Wang W."/>
            <person name="Liu Z."/>
        </authorList>
    </citation>
    <scope>NUCLEOTIDE SEQUENCE</scope>
    <source>
        <strain evidence="1">BNCC115425</strain>
    </source>
</reference>
<evidence type="ECO:0000313" key="1">
    <source>
        <dbReference type="EMBL" id="KAG9187487.1"/>
    </source>
</evidence>
<sequence length="145" mass="15870">MVDPLEVYVLVGLGIEMLIHPTRVVEREGRGQMESAKAVIAAEAMVEVTKMLPPDSVGAFEMLRDGLDDAVVRIRLVVEEMMACVRELEVGELAEDVLTVLKDRPLEVILEVVLEVLLTPREVPRPSEDDKVPFAVADGAANPVV</sequence>
<evidence type="ECO:0000313" key="2">
    <source>
        <dbReference type="Proteomes" id="UP001199106"/>
    </source>
</evidence>
<gene>
    <name evidence="1" type="ORF">G6011_05358</name>
</gene>
<dbReference type="EMBL" id="JAANER010000007">
    <property type="protein sequence ID" value="KAG9187487.1"/>
    <property type="molecule type" value="Genomic_DNA"/>
</dbReference>
<comment type="caution">
    <text evidence="1">The sequence shown here is derived from an EMBL/GenBank/DDBJ whole genome shotgun (WGS) entry which is preliminary data.</text>
</comment>
<organism evidence="1 2">
    <name type="scientific">Alternaria panax</name>
    <dbReference type="NCBI Taxonomy" id="48097"/>
    <lineage>
        <taxon>Eukaryota</taxon>
        <taxon>Fungi</taxon>
        <taxon>Dikarya</taxon>
        <taxon>Ascomycota</taxon>
        <taxon>Pezizomycotina</taxon>
        <taxon>Dothideomycetes</taxon>
        <taxon>Pleosporomycetidae</taxon>
        <taxon>Pleosporales</taxon>
        <taxon>Pleosporineae</taxon>
        <taxon>Pleosporaceae</taxon>
        <taxon>Alternaria</taxon>
        <taxon>Alternaria sect. Panax</taxon>
    </lineage>
</organism>
<accession>A0AAD4FCW2</accession>
<protein>
    <submittedName>
        <fullName evidence="1">Uncharacterized protein</fullName>
    </submittedName>
</protein>